<comment type="caution">
    <text evidence="1">The sequence shown here is derived from an EMBL/GenBank/DDBJ whole genome shotgun (WGS) entry which is preliminary data.</text>
</comment>
<dbReference type="PANTHER" id="PTHR43708:SF4">
    <property type="entry name" value="OXIDOREDUCTASE YCEM-RELATED"/>
    <property type="match status" value="1"/>
</dbReference>
<dbReference type="SUPFAM" id="SSF51735">
    <property type="entry name" value="NAD(P)-binding Rossmann-fold domains"/>
    <property type="match status" value="1"/>
</dbReference>
<dbReference type="RefSeq" id="WP_153114160.1">
    <property type="nucleotide sequence ID" value="NZ_JAHRGB010000037.1"/>
</dbReference>
<accession>A0A646HLL2</accession>
<gene>
    <name evidence="1" type="ORF">F7D59_06115</name>
</gene>
<dbReference type="InterPro" id="IPR051317">
    <property type="entry name" value="Gfo/Idh/MocA_oxidoreduct"/>
</dbReference>
<protein>
    <submittedName>
        <fullName evidence="1">Gfo/Idh/MocA family oxidoreductase</fullName>
    </submittedName>
</protein>
<sequence>MESIIKNIIDRYKRIRSMRQLKQVYGGNYAFVGVGDHSTNNLYPVLNYLHVPLKYICCKSKDKIPLIEAAYPNVCATTSLADILHDDDIKGVFVSASPQSHFAIASEVIKSGKALFIEKPPCQSEDELLQLISMRKEANFPQVTVGLQKRNAPVIRILKKKLQKCRGNMSYNLKYLTGAYPEGDALLDLFIHPLDYVTFLFGKAEVKFAEWVKHHTLMLVLKHEKATGILELSTGYSWHNAKESMTVNTSNGIFEMNQMDSLIYKGKQTMFMGVPLEKVYPLKMVEVHLFDRNDFVPTIHNNQIVTQGYFDTIKGFVDAVEKRKTSSEQSLEAIIDTYKLIESIRSIQNKK</sequence>
<evidence type="ECO:0000313" key="1">
    <source>
        <dbReference type="EMBL" id="MQN89434.1"/>
    </source>
</evidence>
<dbReference type="InterPro" id="IPR000683">
    <property type="entry name" value="Gfo/Idh/MocA-like_OxRdtase_N"/>
</dbReference>
<dbReference type="PANTHER" id="PTHR43708">
    <property type="entry name" value="CONSERVED EXPRESSED OXIDOREDUCTASE (EUROFUNG)"/>
    <property type="match status" value="1"/>
</dbReference>
<organism evidence="1 2">
    <name type="scientific">Segatella copri</name>
    <dbReference type="NCBI Taxonomy" id="165179"/>
    <lineage>
        <taxon>Bacteria</taxon>
        <taxon>Pseudomonadati</taxon>
        <taxon>Bacteroidota</taxon>
        <taxon>Bacteroidia</taxon>
        <taxon>Bacteroidales</taxon>
        <taxon>Prevotellaceae</taxon>
        <taxon>Segatella</taxon>
    </lineage>
</organism>
<evidence type="ECO:0000313" key="2">
    <source>
        <dbReference type="Proteomes" id="UP000420635"/>
    </source>
</evidence>
<dbReference type="Gene3D" id="3.40.50.720">
    <property type="entry name" value="NAD(P)-binding Rossmann-like Domain"/>
    <property type="match status" value="1"/>
</dbReference>
<proteinExistence type="predicted"/>
<dbReference type="EMBL" id="VZBQ01000066">
    <property type="protein sequence ID" value="MQN89434.1"/>
    <property type="molecule type" value="Genomic_DNA"/>
</dbReference>
<dbReference type="GO" id="GO:0000166">
    <property type="term" value="F:nucleotide binding"/>
    <property type="evidence" value="ECO:0007669"/>
    <property type="project" value="InterPro"/>
</dbReference>
<dbReference type="Proteomes" id="UP000420635">
    <property type="component" value="Unassembled WGS sequence"/>
</dbReference>
<dbReference type="Gene3D" id="3.30.360.10">
    <property type="entry name" value="Dihydrodipicolinate Reductase, domain 2"/>
    <property type="match status" value="1"/>
</dbReference>
<dbReference type="InterPro" id="IPR036291">
    <property type="entry name" value="NAD(P)-bd_dom_sf"/>
</dbReference>
<dbReference type="AlphaFoldDB" id="A0A646HLL2"/>
<reference evidence="2" key="1">
    <citation type="submission" date="2019-09" db="EMBL/GenBank/DDBJ databases">
        <title>Distinct polysaccharide growth profiles of human intestinal Prevotella copri isolates.</title>
        <authorList>
            <person name="Fehlner-Peach H."/>
            <person name="Magnabosco C."/>
            <person name="Raghavan V."/>
            <person name="Scher J.U."/>
            <person name="Tett A."/>
            <person name="Cox L.M."/>
            <person name="Gottsegen C."/>
            <person name="Watters A."/>
            <person name="Wiltshire- Gordon J.D."/>
            <person name="Segata N."/>
            <person name="Bonneau R."/>
            <person name="Littman D.R."/>
        </authorList>
    </citation>
    <scope>NUCLEOTIDE SEQUENCE [LARGE SCALE GENOMIC DNA]</scope>
    <source>
        <strain evidence="2">iP54</strain>
    </source>
</reference>
<name>A0A646HLL2_9BACT</name>
<dbReference type="SUPFAM" id="SSF55347">
    <property type="entry name" value="Glyceraldehyde-3-phosphate dehydrogenase-like, C-terminal domain"/>
    <property type="match status" value="1"/>
</dbReference>
<dbReference type="Pfam" id="PF01408">
    <property type="entry name" value="GFO_IDH_MocA"/>
    <property type="match status" value="1"/>
</dbReference>